<accession>A0A2T7P071</accession>
<organism evidence="1 2">
    <name type="scientific">Pomacea canaliculata</name>
    <name type="common">Golden apple snail</name>
    <dbReference type="NCBI Taxonomy" id="400727"/>
    <lineage>
        <taxon>Eukaryota</taxon>
        <taxon>Metazoa</taxon>
        <taxon>Spiralia</taxon>
        <taxon>Lophotrochozoa</taxon>
        <taxon>Mollusca</taxon>
        <taxon>Gastropoda</taxon>
        <taxon>Caenogastropoda</taxon>
        <taxon>Architaenioglossa</taxon>
        <taxon>Ampullarioidea</taxon>
        <taxon>Ampullariidae</taxon>
        <taxon>Pomacea</taxon>
    </lineage>
</organism>
<evidence type="ECO:0000313" key="1">
    <source>
        <dbReference type="EMBL" id="PVD26811.1"/>
    </source>
</evidence>
<comment type="caution">
    <text evidence="1">The sequence shown here is derived from an EMBL/GenBank/DDBJ whole genome shotgun (WGS) entry which is preliminary data.</text>
</comment>
<reference evidence="1 2" key="1">
    <citation type="submission" date="2018-04" db="EMBL/GenBank/DDBJ databases">
        <title>The genome of golden apple snail Pomacea canaliculata provides insight into stress tolerance and invasive adaptation.</title>
        <authorList>
            <person name="Liu C."/>
            <person name="Liu B."/>
            <person name="Ren Y."/>
            <person name="Zhang Y."/>
            <person name="Wang H."/>
            <person name="Li S."/>
            <person name="Jiang F."/>
            <person name="Yin L."/>
            <person name="Zhang G."/>
            <person name="Qian W."/>
            <person name="Fan W."/>
        </authorList>
    </citation>
    <scope>NUCLEOTIDE SEQUENCE [LARGE SCALE GENOMIC DNA]</scope>
    <source>
        <strain evidence="1">SZHN2017</strain>
        <tissue evidence="1">Muscle</tissue>
    </source>
</reference>
<name>A0A2T7P071_POMCA</name>
<keyword evidence="2" id="KW-1185">Reference proteome</keyword>
<dbReference type="AlphaFoldDB" id="A0A2T7P071"/>
<dbReference type="Proteomes" id="UP000245119">
    <property type="component" value="Linkage Group LG8"/>
</dbReference>
<proteinExistence type="predicted"/>
<sequence>MLPDMRDPGCRVSGAGCRVSGKAAVTSSAVCTKGYLDSFKYTKMEGLVLWEGLVHTGGSGAEEGLVRRGGSGA</sequence>
<gene>
    <name evidence="1" type="ORF">C0Q70_14490</name>
</gene>
<protein>
    <submittedName>
        <fullName evidence="1">Uncharacterized protein</fullName>
    </submittedName>
</protein>
<evidence type="ECO:0000313" key="2">
    <source>
        <dbReference type="Proteomes" id="UP000245119"/>
    </source>
</evidence>
<dbReference type="EMBL" id="PZQS01000008">
    <property type="protein sequence ID" value="PVD26811.1"/>
    <property type="molecule type" value="Genomic_DNA"/>
</dbReference>